<dbReference type="InterPro" id="IPR023407">
    <property type="entry name" value="Ribosomal_eS27_Zn-bd_dom_sf"/>
</dbReference>
<dbReference type="HOGENOM" id="CLU_130128_3_0_1"/>
<keyword evidence="7" id="KW-1185">Reference proteome</keyword>
<dbReference type="GO" id="GO:0003735">
    <property type="term" value="F:structural constituent of ribosome"/>
    <property type="evidence" value="ECO:0007669"/>
    <property type="project" value="InterPro"/>
</dbReference>
<dbReference type="Gene3D" id="2.20.25.100">
    <property type="entry name" value="Zn-binding ribosomal proteins"/>
    <property type="match status" value="1"/>
</dbReference>
<comment type="cofactor">
    <cofactor evidence="5">
        <name>Zn(2+)</name>
        <dbReference type="ChEBI" id="CHEBI:29105"/>
    </cofactor>
    <text evidence="5">Binds 1 zinc ion per subunit.</text>
</comment>
<dbReference type="AlphaFoldDB" id="M3JZD4"/>
<dbReference type="eggNOG" id="KOG1779">
    <property type="taxonomic scope" value="Eukaryota"/>
</dbReference>
<evidence type="ECO:0000313" key="6">
    <source>
        <dbReference type="EMBL" id="EMG47804.1"/>
    </source>
</evidence>
<name>M3JZD4_CANMX</name>
<keyword evidence="5" id="KW-0863">Zinc-finger</keyword>
<dbReference type="Proteomes" id="UP000011777">
    <property type="component" value="Unassembled WGS sequence"/>
</dbReference>
<evidence type="ECO:0000256" key="5">
    <source>
        <dbReference type="RuleBase" id="RU000671"/>
    </source>
</evidence>
<dbReference type="InterPro" id="IPR011332">
    <property type="entry name" value="Ribosomal_zn-bd"/>
</dbReference>
<protein>
    <recommendedName>
        <fullName evidence="5">40S ribosomal protein S27</fullName>
    </recommendedName>
</protein>
<proteinExistence type="inferred from homology"/>
<evidence type="ECO:0000256" key="4">
    <source>
        <dbReference type="ARBA" id="ARBA00023274"/>
    </source>
</evidence>
<keyword evidence="2 5" id="KW-0862">Zinc</keyword>
<dbReference type="FunFam" id="2.20.25.100:FF:000001">
    <property type="entry name" value="40S ribosomal protein S27"/>
    <property type="match status" value="1"/>
</dbReference>
<comment type="caution">
    <text evidence="6">The sequence shown here is derived from an EMBL/GenBank/DDBJ whole genome shotgun (WGS) entry which is preliminary data.</text>
</comment>
<accession>M3JZD4</accession>
<dbReference type="PANTHER" id="PTHR11594">
    <property type="entry name" value="40S RIBOSOMAL PROTEIN S27"/>
    <property type="match status" value="1"/>
</dbReference>
<dbReference type="STRING" id="1245528.M3JZD4"/>
<reference evidence="6 7" key="1">
    <citation type="submission" date="2013-02" db="EMBL/GenBank/DDBJ databases">
        <title>Genome sequence of Candida maltosa Xu316, a potential industrial strain for xylitol and ethanol production.</title>
        <authorList>
            <person name="Yu J."/>
            <person name="Wang Q."/>
            <person name="Geng X."/>
            <person name="Bao W."/>
            <person name="He P."/>
            <person name="Cai J."/>
        </authorList>
    </citation>
    <scope>NUCLEOTIDE SEQUENCE [LARGE SCALE GENOMIC DNA]</scope>
    <source>
        <strain evidence="7">Xu316</strain>
    </source>
</reference>
<evidence type="ECO:0000256" key="3">
    <source>
        <dbReference type="ARBA" id="ARBA00022980"/>
    </source>
</evidence>
<keyword evidence="3 5" id="KW-0689">Ribosomal protein</keyword>
<comment type="similarity">
    <text evidence="1 5">Belongs to the eukaryotic ribosomal protein eS27 family.</text>
</comment>
<dbReference type="GO" id="GO:0022627">
    <property type="term" value="C:cytosolic small ribosomal subunit"/>
    <property type="evidence" value="ECO:0007669"/>
    <property type="project" value="UniProtKB-ARBA"/>
</dbReference>
<dbReference type="SUPFAM" id="SSF57829">
    <property type="entry name" value="Zn-binding ribosomal proteins"/>
    <property type="match status" value="1"/>
</dbReference>
<dbReference type="HAMAP" id="MF_00371">
    <property type="entry name" value="Ribosomal_eS27"/>
    <property type="match status" value="1"/>
</dbReference>
<gene>
    <name evidence="6" type="ORF">G210_1755</name>
</gene>
<dbReference type="OMA" id="ERINMPL"/>
<dbReference type="PROSITE" id="PS01168">
    <property type="entry name" value="RIBOSOMAL_S27E"/>
    <property type="match status" value="1"/>
</dbReference>
<evidence type="ECO:0000313" key="7">
    <source>
        <dbReference type="Proteomes" id="UP000011777"/>
    </source>
</evidence>
<sequence length="90" mass="9803">MTRLCGASIGILQDLLHPNPITEKERNKLKRLVQGPDSYFLDIKCPGCFTIKTVFSHAQTAVACDKCSTLLCSPTGGKAKFTEGASFRVK</sequence>
<evidence type="ECO:0000256" key="2">
    <source>
        <dbReference type="ARBA" id="ARBA00022833"/>
    </source>
</evidence>
<dbReference type="GO" id="GO:0006412">
    <property type="term" value="P:translation"/>
    <property type="evidence" value="ECO:0007669"/>
    <property type="project" value="InterPro"/>
</dbReference>
<evidence type="ECO:0000256" key="1">
    <source>
        <dbReference type="ARBA" id="ARBA00010919"/>
    </source>
</evidence>
<dbReference type="OrthoDB" id="5567124at2759"/>
<keyword evidence="4 5" id="KW-0687">Ribonucleoprotein</keyword>
<organism evidence="6 7">
    <name type="scientific">Candida maltosa (strain Xu316)</name>
    <name type="common">Yeast</name>
    <dbReference type="NCBI Taxonomy" id="1245528"/>
    <lineage>
        <taxon>Eukaryota</taxon>
        <taxon>Fungi</taxon>
        <taxon>Dikarya</taxon>
        <taxon>Ascomycota</taxon>
        <taxon>Saccharomycotina</taxon>
        <taxon>Pichiomycetes</taxon>
        <taxon>Debaryomycetaceae</taxon>
        <taxon>Candida/Lodderomyces clade</taxon>
        <taxon>Candida</taxon>
    </lineage>
</organism>
<keyword evidence="5" id="KW-0479">Metal-binding</keyword>
<dbReference type="Pfam" id="PF01667">
    <property type="entry name" value="Ribosomal_S27e"/>
    <property type="match status" value="1"/>
</dbReference>
<dbReference type="GO" id="GO:0008270">
    <property type="term" value="F:zinc ion binding"/>
    <property type="evidence" value="ECO:0007669"/>
    <property type="project" value="UniProtKB-KW"/>
</dbReference>
<dbReference type="InterPro" id="IPR000592">
    <property type="entry name" value="Ribosomal_eS27"/>
</dbReference>
<dbReference type="EMBL" id="AOGT01001367">
    <property type="protein sequence ID" value="EMG47804.1"/>
    <property type="molecule type" value="Genomic_DNA"/>
</dbReference>